<evidence type="ECO:0000256" key="5">
    <source>
        <dbReference type="ARBA" id="ARBA00013200"/>
    </source>
</evidence>
<dbReference type="Proteomes" id="UP000562395">
    <property type="component" value="Unassembled WGS sequence"/>
</dbReference>
<comment type="caution">
    <text evidence="20">The sequence shown here is derived from an EMBL/GenBank/DDBJ whole genome shotgun (WGS) entry which is preliminary data.</text>
</comment>
<evidence type="ECO:0000256" key="1">
    <source>
        <dbReference type="ARBA" id="ARBA00001946"/>
    </source>
</evidence>
<dbReference type="GO" id="GO:0005886">
    <property type="term" value="C:plasma membrane"/>
    <property type="evidence" value="ECO:0007669"/>
    <property type="project" value="UniProtKB-SubCell"/>
</dbReference>
<dbReference type="InterPro" id="IPR003805">
    <property type="entry name" value="CobS"/>
</dbReference>
<feature type="transmembrane region" description="Helical" evidence="19">
    <location>
        <begin position="197"/>
        <end position="222"/>
    </location>
</feature>
<keyword evidence="12 19" id="KW-1133">Transmembrane helix</keyword>
<dbReference type="UniPathway" id="UPA00148">
    <property type="reaction ID" value="UER00238"/>
</dbReference>
<evidence type="ECO:0000256" key="3">
    <source>
        <dbReference type="ARBA" id="ARBA00004663"/>
    </source>
</evidence>
<comment type="subcellular location">
    <subcellularLocation>
        <location evidence="2 19">Cell membrane</location>
        <topology evidence="2 19">Multi-pass membrane protein</topology>
    </subcellularLocation>
</comment>
<dbReference type="PANTHER" id="PTHR34148:SF1">
    <property type="entry name" value="ADENOSYLCOBINAMIDE-GDP RIBAZOLETRANSFERASE"/>
    <property type="match status" value="1"/>
</dbReference>
<evidence type="ECO:0000256" key="8">
    <source>
        <dbReference type="ARBA" id="ARBA00022573"/>
    </source>
</evidence>
<feature type="transmembrane region" description="Helical" evidence="19">
    <location>
        <begin position="116"/>
        <end position="144"/>
    </location>
</feature>
<dbReference type="GO" id="GO:0009236">
    <property type="term" value="P:cobalamin biosynthetic process"/>
    <property type="evidence" value="ECO:0007669"/>
    <property type="project" value="UniProtKB-UniRule"/>
</dbReference>
<evidence type="ECO:0000256" key="16">
    <source>
        <dbReference type="ARBA" id="ARBA00032853"/>
    </source>
</evidence>
<evidence type="ECO:0000256" key="7">
    <source>
        <dbReference type="ARBA" id="ARBA00022475"/>
    </source>
</evidence>
<evidence type="ECO:0000256" key="11">
    <source>
        <dbReference type="ARBA" id="ARBA00022842"/>
    </source>
</evidence>
<comment type="similarity">
    <text evidence="4 19">Belongs to the CobS family.</text>
</comment>
<evidence type="ECO:0000256" key="6">
    <source>
        <dbReference type="ARBA" id="ARBA00015850"/>
    </source>
</evidence>
<keyword evidence="9 19" id="KW-0808">Transferase</keyword>
<evidence type="ECO:0000256" key="15">
    <source>
        <dbReference type="ARBA" id="ARBA00032605"/>
    </source>
</evidence>
<keyword evidence="7 19" id="KW-1003">Cell membrane</keyword>
<name>A0A7W5ZTC6_9SPHN</name>
<dbReference type="HAMAP" id="MF_00719">
    <property type="entry name" value="CobS"/>
    <property type="match status" value="1"/>
</dbReference>
<evidence type="ECO:0000256" key="9">
    <source>
        <dbReference type="ARBA" id="ARBA00022679"/>
    </source>
</evidence>
<evidence type="ECO:0000256" key="2">
    <source>
        <dbReference type="ARBA" id="ARBA00004651"/>
    </source>
</evidence>
<dbReference type="AlphaFoldDB" id="A0A7W5ZTC6"/>
<keyword evidence="21" id="KW-1185">Reference proteome</keyword>
<comment type="catalytic activity">
    <reaction evidence="17 19">
        <text>alpha-ribazole + adenosylcob(III)inamide-GDP = adenosylcob(III)alamin + GMP + H(+)</text>
        <dbReference type="Rhea" id="RHEA:16049"/>
        <dbReference type="ChEBI" id="CHEBI:10329"/>
        <dbReference type="ChEBI" id="CHEBI:15378"/>
        <dbReference type="ChEBI" id="CHEBI:18408"/>
        <dbReference type="ChEBI" id="CHEBI:58115"/>
        <dbReference type="ChEBI" id="CHEBI:60487"/>
        <dbReference type="EC" id="2.7.8.26"/>
    </reaction>
</comment>
<reference evidence="20 21" key="1">
    <citation type="submission" date="2020-08" db="EMBL/GenBank/DDBJ databases">
        <title>Genomic Encyclopedia of Type Strains, Phase IV (KMG-IV): sequencing the most valuable type-strain genomes for metagenomic binning, comparative biology and taxonomic classification.</title>
        <authorList>
            <person name="Goeker M."/>
        </authorList>
    </citation>
    <scope>NUCLEOTIDE SEQUENCE [LARGE SCALE GENOMIC DNA]</scope>
    <source>
        <strain evidence="20 21">DSM 14552</strain>
    </source>
</reference>
<dbReference type="Pfam" id="PF02654">
    <property type="entry name" value="CobS"/>
    <property type="match status" value="1"/>
</dbReference>
<evidence type="ECO:0000256" key="14">
    <source>
        <dbReference type="ARBA" id="ARBA00025228"/>
    </source>
</evidence>
<sequence>MIRAALFPLLLAIQFLTRLPVSPAIPPLDAEQLKAGLGRSVLWFPVVGGIIGCIGGLVLWGAGLFWPRIVAVLMMLIVEARLTGAFHEDAVADFCDGFGGGLTAERIREIMKDSRIGSYGALGLMLAIGLRAALLIVLPAALLIPAMVASAAFGRWVAVLAMTMLPPLDQHGGLAKDIGQRPGPATLAGATLLTLPFLAPLAAIAPAALMVGIGCILLFLLWFRQSLMRHLGGVTGDCLGFAVYAGQLILLLCASAQWPTP</sequence>
<keyword evidence="8 19" id="KW-0169">Cobalamin biosynthesis</keyword>
<comment type="function">
    <text evidence="14 19">Joins adenosylcobinamide-GDP and alpha-ribazole to generate adenosylcobalamin (Ado-cobalamin). Also synthesizes adenosylcobalamin 5'-phosphate from adenosylcobinamide-GDP and alpha-ribazole 5'-phosphate.</text>
</comment>
<accession>A0A7W5ZTC6</accession>
<evidence type="ECO:0000256" key="19">
    <source>
        <dbReference type="HAMAP-Rule" id="MF_00719"/>
    </source>
</evidence>
<evidence type="ECO:0000256" key="18">
    <source>
        <dbReference type="ARBA" id="ARBA00049504"/>
    </source>
</evidence>
<dbReference type="EC" id="2.7.8.26" evidence="5 19"/>
<evidence type="ECO:0000313" key="20">
    <source>
        <dbReference type="EMBL" id="MBB3859581.1"/>
    </source>
</evidence>
<proteinExistence type="inferred from homology"/>
<dbReference type="RefSeq" id="WP_183611801.1">
    <property type="nucleotide sequence ID" value="NZ_JACICY010000001.1"/>
</dbReference>
<dbReference type="GO" id="GO:0051073">
    <property type="term" value="F:adenosylcobinamide-GDP ribazoletransferase activity"/>
    <property type="evidence" value="ECO:0007669"/>
    <property type="project" value="UniProtKB-UniRule"/>
</dbReference>
<evidence type="ECO:0000256" key="13">
    <source>
        <dbReference type="ARBA" id="ARBA00023136"/>
    </source>
</evidence>
<comment type="catalytic activity">
    <reaction evidence="18 19">
        <text>alpha-ribazole 5'-phosphate + adenosylcob(III)inamide-GDP = adenosylcob(III)alamin 5'-phosphate + GMP + H(+)</text>
        <dbReference type="Rhea" id="RHEA:23560"/>
        <dbReference type="ChEBI" id="CHEBI:15378"/>
        <dbReference type="ChEBI" id="CHEBI:57918"/>
        <dbReference type="ChEBI" id="CHEBI:58115"/>
        <dbReference type="ChEBI" id="CHEBI:60487"/>
        <dbReference type="ChEBI" id="CHEBI:60493"/>
        <dbReference type="EC" id="2.7.8.26"/>
    </reaction>
</comment>
<gene>
    <name evidence="19" type="primary">cobS</name>
    <name evidence="20" type="ORF">GGQ88_000821</name>
</gene>
<evidence type="ECO:0000313" key="21">
    <source>
        <dbReference type="Proteomes" id="UP000562395"/>
    </source>
</evidence>
<dbReference type="PANTHER" id="PTHR34148">
    <property type="entry name" value="ADENOSYLCOBINAMIDE-GDP RIBAZOLETRANSFERASE"/>
    <property type="match status" value="1"/>
</dbReference>
<evidence type="ECO:0000256" key="10">
    <source>
        <dbReference type="ARBA" id="ARBA00022692"/>
    </source>
</evidence>
<dbReference type="EMBL" id="JACICY010000001">
    <property type="protein sequence ID" value="MBB3859581.1"/>
    <property type="molecule type" value="Genomic_DNA"/>
</dbReference>
<organism evidence="20 21">
    <name type="scientific">Novosphingobium hassiacum</name>
    <dbReference type="NCBI Taxonomy" id="173676"/>
    <lineage>
        <taxon>Bacteria</taxon>
        <taxon>Pseudomonadati</taxon>
        <taxon>Pseudomonadota</taxon>
        <taxon>Alphaproteobacteria</taxon>
        <taxon>Sphingomonadales</taxon>
        <taxon>Sphingomonadaceae</taxon>
        <taxon>Novosphingobium</taxon>
    </lineage>
</organism>
<dbReference type="GO" id="GO:0008818">
    <property type="term" value="F:cobalamin 5'-phosphate synthase activity"/>
    <property type="evidence" value="ECO:0007669"/>
    <property type="project" value="UniProtKB-UniRule"/>
</dbReference>
<feature type="transmembrane region" description="Helical" evidence="19">
    <location>
        <begin position="234"/>
        <end position="258"/>
    </location>
</feature>
<comment type="pathway">
    <text evidence="3 19">Cofactor biosynthesis; adenosylcobalamin biosynthesis; adenosylcobalamin from cob(II)yrinate a,c-diamide: step 7/7.</text>
</comment>
<protein>
    <recommendedName>
        <fullName evidence="6 19">Adenosylcobinamide-GDP ribazoletransferase</fullName>
        <ecNumber evidence="5 19">2.7.8.26</ecNumber>
    </recommendedName>
    <alternativeName>
        <fullName evidence="16 19">Cobalamin synthase</fullName>
    </alternativeName>
    <alternativeName>
        <fullName evidence="15 19">Cobalamin-5'-phosphate synthase</fullName>
    </alternativeName>
</protein>
<feature type="transmembrane region" description="Helical" evidence="19">
    <location>
        <begin position="42"/>
        <end position="66"/>
    </location>
</feature>
<evidence type="ECO:0000256" key="4">
    <source>
        <dbReference type="ARBA" id="ARBA00010561"/>
    </source>
</evidence>
<evidence type="ECO:0000256" key="17">
    <source>
        <dbReference type="ARBA" id="ARBA00048623"/>
    </source>
</evidence>
<comment type="cofactor">
    <cofactor evidence="1 19">
        <name>Mg(2+)</name>
        <dbReference type="ChEBI" id="CHEBI:18420"/>
    </cofactor>
</comment>
<keyword evidence="11 19" id="KW-0460">Magnesium</keyword>
<keyword evidence="10 19" id="KW-0812">Transmembrane</keyword>
<evidence type="ECO:0000256" key="12">
    <source>
        <dbReference type="ARBA" id="ARBA00022989"/>
    </source>
</evidence>
<keyword evidence="13 19" id="KW-0472">Membrane</keyword>